<feature type="region of interest" description="Disordered" evidence="6">
    <location>
        <begin position="2277"/>
        <end position="2347"/>
    </location>
</feature>
<dbReference type="EMBL" id="JH668602">
    <property type="protein sequence ID" value="KAG6458944.1"/>
    <property type="molecule type" value="Genomic_DNA"/>
</dbReference>
<feature type="compositionally biased region" description="Basic and acidic residues" evidence="6">
    <location>
        <begin position="1482"/>
        <end position="1491"/>
    </location>
</feature>
<feature type="compositionally biased region" description="Low complexity" evidence="6">
    <location>
        <begin position="2296"/>
        <end position="2309"/>
    </location>
</feature>
<evidence type="ECO:0000256" key="5">
    <source>
        <dbReference type="PROSITE-ProRule" id="PRU00042"/>
    </source>
</evidence>
<feature type="compositionally biased region" description="Polar residues" evidence="6">
    <location>
        <begin position="4077"/>
        <end position="4090"/>
    </location>
</feature>
<dbReference type="PANTHER" id="PTHR24379:SF121">
    <property type="entry name" value="C2H2-TYPE DOMAIN-CONTAINING PROTEIN"/>
    <property type="match status" value="1"/>
</dbReference>
<feature type="region of interest" description="Disordered" evidence="6">
    <location>
        <begin position="4349"/>
        <end position="4376"/>
    </location>
</feature>
<accession>A0A922CV02</accession>
<feature type="compositionally biased region" description="Polar residues" evidence="6">
    <location>
        <begin position="188"/>
        <end position="201"/>
    </location>
</feature>
<reference evidence="8" key="2">
    <citation type="submission" date="2020-12" db="EMBL/GenBank/DDBJ databases">
        <authorList>
            <person name="Kanost M."/>
        </authorList>
    </citation>
    <scope>NUCLEOTIDE SEQUENCE</scope>
</reference>
<evidence type="ECO:0000256" key="1">
    <source>
        <dbReference type="ARBA" id="ARBA00022723"/>
    </source>
</evidence>
<feature type="region of interest" description="Disordered" evidence="6">
    <location>
        <begin position="4039"/>
        <end position="4096"/>
    </location>
</feature>
<dbReference type="PANTHER" id="PTHR24379">
    <property type="entry name" value="KRAB AND ZINC FINGER DOMAIN-CONTAINING"/>
    <property type="match status" value="1"/>
</dbReference>
<feature type="region of interest" description="Disordered" evidence="6">
    <location>
        <begin position="2052"/>
        <end position="2128"/>
    </location>
</feature>
<evidence type="ECO:0000313" key="9">
    <source>
        <dbReference type="Proteomes" id="UP000791440"/>
    </source>
</evidence>
<feature type="domain" description="C2H2-type" evidence="7">
    <location>
        <begin position="3454"/>
        <end position="3481"/>
    </location>
</feature>
<feature type="region of interest" description="Disordered" evidence="6">
    <location>
        <begin position="1610"/>
        <end position="1639"/>
    </location>
</feature>
<feature type="domain" description="C2H2-type" evidence="7">
    <location>
        <begin position="3368"/>
        <end position="3391"/>
    </location>
</feature>
<dbReference type="Proteomes" id="UP000791440">
    <property type="component" value="Unassembled WGS sequence"/>
</dbReference>
<feature type="compositionally biased region" description="Low complexity" evidence="6">
    <location>
        <begin position="2239"/>
        <end position="2248"/>
    </location>
</feature>
<evidence type="ECO:0000256" key="6">
    <source>
        <dbReference type="SAM" id="MobiDB-lite"/>
    </source>
</evidence>
<feature type="compositionally biased region" description="Basic and acidic residues" evidence="6">
    <location>
        <begin position="3263"/>
        <end position="3276"/>
    </location>
</feature>
<name>A0A922CV02_MANSE</name>
<dbReference type="InterPro" id="IPR048385">
    <property type="entry name" value="Med15_central"/>
</dbReference>
<feature type="region of interest" description="Disordered" evidence="6">
    <location>
        <begin position="1144"/>
        <end position="1288"/>
    </location>
</feature>
<feature type="region of interest" description="Disordered" evidence="6">
    <location>
        <begin position="147"/>
        <end position="239"/>
    </location>
</feature>
<feature type="compositionally biased region" description="Basic and acidic residues" evidence="6">
    <location>
        <begin position="2052"/>
        <end position="2090"/>
    </location>
</feature>
<feature type="compositionally biased region" description="Basic and acidic residues" evidence="6">
    <location>
        <begin position="2592"/>
        <end position="2603"/>
    </location>
</feature>
<feature type="compositionally biased region" description="Basic and acidic residues" evidence="6">
    <location>
        <begin position="4039"/>
        <end position="4069"/>
    </location>
</feature>
<feature type="compositionally biased region" description="Basic and acidic residues" evidence="6">
    <location>
        <begin position="4350"/>
        <end position="4361"/>
    </location>
</feature>
<feature type="compositionally biased region" description="Polar residues" evidence="6">
    <location>
        <begin position="1234"/>
        <end position="1255"/>
    </location>
</feature>
<feature type="compositionally biased region" description="Polar residues" evidence="6">
    <location>
        <begin position="1188"/>
        <end position="1212"/>
    </location>
</feature>
<feature type="region of interest" description="Disordered" evidence="6">
    <location>
        <begin position="2649"/>
        <end position="2672"/>
    </location>
</feature>
<feature type="compositionally biased region" description="Polar residues" evidence="6">
    <location>
        <begin position="846"/>
        <end position="864"/>
    </location>
</feature>
<feature type="domain" description="C2H2-type" evidence="7">
    <location>
        <begin position="3045"/>
        <end position="3067"/>
    </location>
</feature>
<sequence>MESEYDQKFEDMKKYIPFLESMIKRLESTSSLSANPRQAQLDKIRSLRDLLMDKKKRMKMENLLKCEQVLINLYAKVEQRDTQPTAKQKSGETDSSRMDSNSQLEIVRNKLKRVIKIQDGADTLPEIVRASDVEDICMRGSVEPALFQRRPHRKSPTLSDVSSSSQEKKKSPEQNSKRKYTRVLYSPEPSTRTRPTNQETSLDPVLFSRRSPKKSSSHSKKDSKKASSTKTSSKKTKDLNITLNVPEESLNSLNTKDILSRIITCNDNDVDIETLRGLRTQILSELKQTGANDDISDLILKSYAEKKTVKPKEEIEEGELSDSESEAIESIYGSLVLVEKDKTKSEVKSIQESNQPRKIQICLVINSKESESSNKTTLNQIQNTIDDECDLEMFIDTESKKIEPKSEQFPKEEKAKSTIDTINDSTADVLVIDDDDPVEIKQESQNIKKTDTKKNDDKDIIGTATKDDKVVDKKRVSEANKDVTSKKTSDKIVHNKEANLIIKDVVNKKTSDKLIEKDETIENKDIKSKEKSEDVFNKKYDCEKTNDGSPDKIKDNNTKSDSSLLFKANFYKPILEEENAGSPDSSVVNQKDNSILPLETSKSLCTDISKIINKNECVEIPLLNEPIISKKPIEKDIDSQIDILQALKNEILSDNIMPTSRLDVVTPPLHQPKLTKMSHDQGLMPKKRISIEKYKEKTTPVTLSLFPSGTLKSPLRDDCVKKQSLKLTEKECERFNFPAKLDINDEVSSEDEVRKGSDMTIDEIYSNFAPKSPDHEDTRFIGKTQPVIIPIDPVKASIVNVKADVDMRTLLPLLSPKETSVAGNTTPSSSTFQKSKDLNKQEMKISKSTTFPSNNFGPNMTPRSFEVNQLSDFNTTNSPRQHVYAPSFSLCDSRDATERSVLNDVSSPLDSEINIGMRTSRRNDNDHDSRGNISHADKHSDRSSVSKNDDSMQGHEPMTPLPVFGWSESLSTPNSFAMSEGPKPLMNFGRLDRPTTPNHPFGRNDCPTTPIHPFGRSDCPTTPIHPFGRSDCPTTPIHPFGRSDCPTTPIHPFGRSDCPTTPIHPFGRSDCPTTPIHPFGQSDCPSTPSHPFGRSDIPPASSHMFGRTDCPATPSHPFGRMDCLPTPNNPFVRMDFPVAQSQTFGMSDCPTTPSHPFGRSDCPRTPNHPFGISECPNTPSHHFGHVDGSTTPNYSFSRADQTQNTSINQQYSKDPRLNRRSESRPQRDERDNRNYSNRRFNTGSYYQTPNRSYGRSESYRNYDRDDGRDRERSRSTSQNEKSFECARSKENRGYVSDKRGSYYDYRSRRGERDPDDIYRRDKSVGRDQGTQENLPSRSRAHSVSKNDNKEKENDNRLSVKSHAGRSFTIDTSVNSTFQDILKKKGLDVVDQSFDSRRQRASSLGRSDSCFDADRTKMQFADDSKYRSKTYKRASSVGKDLLCDKNDSYEKVKTDLKNYQKNLISQNEKQPVTKTLISEDNKVEKKYTDSTKHKSVPSTTKTSKQAYSPKKNYRDPRMRRDYEDKNSYRSSGHSYDKKKHGINYSNDNLAKGAVLGSGYGVKNYKIPKIKRVINDDEVKQVEEKNVPVERTVNKVDSKAIISKKQYLNDEQNTALEESPGRRITRSLKKDKTADTSTKRDGFEVRKSKRVVIYDSSSDSDLESKNKDSVDSDIQSNAAKEPSKLEYFETNKNEQTAKDSTTFDNQSLFDKFVSDPVIDNINALIADLDHHIDNSTTKESENLNKDIDMDLGSTDNSEEISLSKELTLDSTKKDITAQTNVVEESIKNDMQEKVVSCVNTSSNTSLSNLDATNNEMPIIQETKDININKSQDDDHKISKLDSEIPSDDKIVADINKMNTNNDAIVSTTDNGKDINNTALEDEKVKPVENLDVNYETSAADSTNEVTIGKTKEQNLPDSTNDMHNEMNSLVSSSLSSAETKDFVDPNLSQDPVPPLDSIGSLLSILQDKSKIHQLLNMLGEQSGDNDKIKRKLEKLSEIASDDEEEVSEQTVNKTEISHVTNKKSVSEISKAVVDEKTSLLISYNDQADNKIDSEEPAIHDAESNEKNVGDTLNRESDDQVMTKDSKDLKDETETVLIKKGKGPRKGKGKFAKAKKTQRTTRAGTGVVTKKPTIKKPSRELLKLREDIKEMFLTDEMLNSTGIRMCRLAKLVDEKSTNRKEETTPSEPKPVVVLEKFKNKNKTEESLVTDKITKKKSLQKVKRKVSSYDDNTTNEECSTSPSKSKLLLKNNSVPIKDKSKAKASKQEDIDPYQFEVDCVDTSTPKGSDSEEASDDEINSLGSSKSYGSSELLADLKKAKPKRRGKSWQTGVIKTKSKKKKQAKPAEKTSDIGSLNKRSNIVIPDSQCFVDKFYCFEKNVTSYSCRLCEYNGEDIVLHYKKQHPHTEIPLSRMNPGIAKEAIEQCQEVNFPAISKISTDRYVCRFCFKEFSKNKAVLETFFWHVVSMHTGEYKQTCSECANETCHFTLDIPPPPKDNTGQLIGYLCGKCNFTQVSLENLKTHVIGRHNDEQTDVYTINLAAMTKKMLKTLAKHQATIAPRVLRSSHSNRSISESTDEQKNDETDEIADTSAVSELASEKEEKTITVKTEKKSNITSMQSKITFENEENLPLPSNMEVNFGSVEIKKETIELPVTDPPTRVSDPVEPDVTEASKTQNDTTLPDDIMLHAHFKICYKKSGAKEYVCCINGNDNHYKTTLLISLKKHVQTKHNERWDGYCILCKVIVTTQGVHNFKDCLHHFLDKHMGEFPELEVPTEVLSTPTESLNNDLPSNSSNITDVSKPYINVRPLNQLISSRLETDIREDSPVQFPKIQSVVSLGGQVGLSSASPSYPSVLSTEVQEDKQYRYEDWQAEIMSKKHRVVLNAMMAEQKLVKVFKCTGKFCSFTTDDAEFALLHATTHQRIGGEGALNCSYCDFDASHNGIDLVMHVFQAHGNCSYSCKLCFYRAASSQLVSSHISRLHSERQSFDAILHTNTMTATAKDDNLMSREAAVPSYVCGHSSSEDGAGGCNFRTYTPTQFAEHLMRHQAPYPCSICSIAVQSPSELVHHMKIHGLRLYQCTSCVFGADNEPEMLAHASSRHPDKLPQAYLRVVTNKDGSSEIRVLPRAILNKLKVPFRDVTSKDNDNPVREAERSLALEKLIGHTEAMTSIEPIESTTDENNDDVSADPGIIEDSEVLLTENMEHDVMAPPALLPHSSPRPNELEITEDLKHKSEDNSVSSIKTEPGVETKNISSDTVVYCLDSDDDEPKSRVIDISDDDHTSAPTTAKSSQLEVPREYKKVPLDSLFKCPKCYIFVRNVTGFKRHLFTCVGTKPFTLGVVQCPHGICNTHLGSIAEIAEHYLKNHADRKITIYACGVCKEKFRSATLTKKHMKTTHKSFNFAANAPISIEGDNRVYTINESAQRATQKRKSSSDSSKLKRYGPQDIDQLPINPILDSLVYCALCEFNTKVRLNLVRHLQLHAEQQPVPDTAPVNPVPHLESNERHFDKMVNLASSSIINRAQEKPTRSDLPPVSLLVPDASRYPKYVPDRLRYTCGAKSCSYISLDEVMLRIHWETLHSNSNDYLCVHCPPHQHTDMNKPLSAVRIIGHLKMHEENLYACSSCNFYHCKRAILEKHLSKCPNDPKEAQVMVVREGGVTPVPVPTPPATVSASAPTMDLKPWQCGLCSFKSMLRPEVTEHCFKIHQSKMQYKCNYCPFRTSAVENVTKHQANAHSNKAGDVFYYYYREGSIPDDDDGTPLWVKQKQKSAAAEPVVKAEIPEPSTSQSAVDPVTPVVPVDLNIVKQEVEDLELSEIDKADDDLCKKFGEYCEPKGVKYKCPLCTAVVEDTAEAMQSHLYEELKYRKWACTVCSYKAFHKTGLNEHIKSEHRRHFQEPVELPTDKNVEQWVAGLIEHQTSLIEKAKQNPPVEDKPSTSKGVTDEANLEELKQAFGSFGSPRDSLLCCPKCSCTLKDEAAMKEHLESELNKIRWCCSICTFMSQTYHEAQFHCKSQHSGASASPREALRDPARRAAWVRAVLRHQLRELTHEPAHEPVHESPDESAREPAHEPMHESTTEAAQEPTKASATTLIDTPTADSDDNSLLVVRYEERVSSTADLSKRKRSAPVDSDEEKLVIDESEPVKKAKSQPKTCPHCDFKTKWTNALREHILRHYNLKPFKCKYCDYMGYRPSVLKHTRAEHPKERVCMESTQIPSEPPQVIDLPKHHMKKSSIQDDIAKQICLHCEKLVSDKDMDTHIHENTVTEFGKKGEVVVKCCICLELRLDAQSLQDHHNLCHPGVPINYAFFKLHCDSRECYYCGHCGLRFSYLRDLRSHHRATHSGVQMKYTAAHPGTAIVHDDSAKRKNDDESVEPSPKRVARKSTTKLPFNAVAKKSTTKLPHSVSDADKEYTFYGTKASSLNEYANVTTLMPFCNTLVPFTVQKLSEIIKIEPVVLVDNNVQ</sequence>
<evidence type="ECO:0000313" key="8">
    <source>
        <dbReference type="EMBL" id="KAG6458943.1"/>
    </source>
</evidence>
<feature type="compositionally biased region" description="Basic and acidic residues" evidence="6">
    <location>
        <begin position="1257"/>
        <end position="1274"/>
    </location>
</feature>
<feature type="compositionally biased region" description="Polar residues" evidence="6">
    <location>
        <begin position="1495"/>
        <end position="1505"/>
    </location>
</feature>
<feature type="compositionally biased region" description="Basic residues" evidence="6">
    <location>
        <begin position="210"/>
        <end position="223"/>
    </location>
</feature>
<feature type="compositionally biased region" description="Polar residues" evidence="6">
    <location>
        <begin position="1144"/>
        <end position="1154"/>
    </location>
</feature>
<evidence type="ECO:0000256" key="3">
    <source>
        <dbReference type="ARBA" id="ARBA00022771"/>
    </source>
</evidence>
<dbReference type="Pfam" id="PF21538">
    <property type="entry name" value="Med15_M"/>
    <property type="match status" value="1"/>
</dbReference>
<dbReference type="EMBL" id="JH668602">
    <property type="protein sequence ID" value="KAG6458939.1"/>
    <property type="molecule type" value="Genomic_DNA"/>
</dbReference>
<dbReference type="EMBL" id="JH668602">
    <property type="protein sequence ID" value="KAG6458942.1"/>
    <property type="molecule type" value="Genomic_DNA"/>
</dbReference>
<dbReference type="InterPro" id="IPR036236">
    <property type="entry name" value="Znf_C2H2_sf"/>
</dbReference>
<dbReference type="InterPro" id="IPR013087">
    <property type="entry name" value="Znf_C2H2_type"/>
</dbReference>
<keyword evidence="3 5" id="KW-0863">Zinc-finger</keyword>
<keyword evidence="9" id="KW-1185">Reference proteome</keyword>
<feature type="compositionally biased region" description="Low complexity" evidence="6">
    <location>
        <begin position="2560"/>
        <end position="2569"/>
    </location>
</feature>
<feature type="domain" description="C2H2-type" evidence="7">
    <location>
        <begin position="4310"/>
        <end position="4338"/>
    </location>
</feature>
<feature type="region of interest" description="Disordered" evidence="6">
    <location>
        <begin position="4108"/>
        <end position="4127"/>
    </location>
</feature>
<dbReference type="Gene3D" id="3.30.160.60">
    <property type="entry name" value="Classic Zinc Finger"/>
    <property type="match status" value="5"/>
</dbReference>
<feature type="compositionally biased region" description="Basic residues" evidence="6">
    <location>
        <begin position="2096"/>
        <end position="2116"/>
    </location>
</feature>
<feature type="compositionally biased region" description="Polar residues" evidence="6">
    <location>
        <begin position="2225"/>
        <end position="2238"/>
    </location>
</feature>
<feature type="region of interest" description="Disordered" evidence="6">
    <location>
        <begin position="3259"/>
        <end position="3285"/>
    </location>
</feature>
<feature type="compositionally biased region" description="Polar residues" evidence="6">
    <location>
        <begin position="818"/>
        <end position="833"/>
    </location>
</feature>
<evidence type="ECO:0000259" key="7">
    <source>
        <dbReference type="PROSITE" id="PS50157"/>
    </source>
</evidence>
<dbReference type="EMBL" id="JH668602">
    <property type="protein sequence ID" value="KAG6458945.1"/>
    <property type="molecule type" value="Genomic_DNA"/>
</dbReference>
<keyword evidence="1" id="KW-0479">Metal-binding</keyword>
<dbReference type="EMBL" id="JH668602">
    <property type="protein sequence ID" value="KAG6458943.1"/>
    <property type="molecule type" value="Genomic_DNA"/>
</dbReference>
<feature type="compositionally biased region" description="Basic and acidic residues" evidence="6">
    <location>
        <begin position="1511"/>
        <end position="1526"/>
    </location>
</feature>
<protein>
    <recommendedName>
        <fullName evidence="7">C2H2-type domain-containing protein</fullName>
    </recommendedName>
</protein>
<feature type="compositionally biased region" description="Basic and acidic residues" evidence="6">
    <location>
        <begin position="1626"/>
        <end position="1639"/>
    </location>
</feature>
<feature type="region of interest" description="Disordered" evidence="6">
    <location>
        <begin position="1305"/>
        <end position="1359"/>
    </location>
</feature>
<feature type="region of interest" description="Disordered" evidence="6">
    <location>
        <begin position="80"/>
        <end position="103"/>
    </location>
</feature>
<feature type="region of interest" description="Disordered" evidence="6">
    <location>
        <begin position="3223"/>
        <end position="3244"/>
    </location>
</feature>
<feature type="compositionally biased region" description="Basic and acidic residues" evidence="6">
    <location>
        <begin position="834"/>
        <end position="845"/>
    </location>
</feature>
<gene>
    <name evidence="8" type="ORF">O3G_MSEX011135</name>
</gene>
<dbReference type="PROSITE" id="PS00028">
    <property type="entry name" value="ZINC_FINGER_C2H2_1"/>
    <property type="match status" value="3"/>
</dbReference>
<feature type="region of interest" description="Disordered" evidence="6">
    <location>
        <begin position="1654"/>
        <end position="1682"/>
    </location>
</feature>
<keyword evidence="2" id="KW-0677">Repeat</keyword>
<keyword evidence="4" id="KW-0862">Zinc</keyword>
<organism evidence="8 9">
    <name type="scientific">Manduca sexta</name>
    <name type="common">Tobacco hawkmoth</name>
    <name type="synonym">Tobacco hornworm</name>
    <dbReference type="NCBI Taxonomy" id="7130"/>
    <lineage>
        <taxon>Eukaryota</taxon>
        <taxon>Metazoa</taxon>
        <taxon>Ecdysozoa</taxon>
        <taxon>Arthropoda</taxon>
        <taxon>Hexapoda</taxon>
        <taxon>Insecta</taxon>
        <taxon>Pterygota</taxon>
        <taxon>Neoptera</taxon>
        <taxon>Endopterygota</taxon>
        <taxon>Lepidoptera</taxon>
        <taxon>Glossata</taxon>
        <taxon>Ditrysia</taxon>
        <taxon>Bombycoidea</taxon>
        <taxon>Sphingidae</taxon>
        <taxon>Sphinginae</taxon>
        <taxon>Sphingini</taxon>
        <taxon>Manduca</taxon>
    </lineage>
</organism>
<feature type="compositionally biased region" description="Basic and acidic residues" evidence="6">
    <location>
        <begin position="921"/>
        <end position="953"/>
    </location>
</feature>
<feature type="compositionally biased region" description="Basic and acidic residues" evidence="6">
    <location>
        <begin position="1344"/>
        <end position="1357"/>
    </location>
</feature>
<feature type="compositionally biased region" description="Basic and acidic residues" evidence="6">
    <location>
        <begin position="1213"/>
        <end position="1233"/>
    </location>
</feature>
<dbReference type="EMBL" id="JH668602">
    <property type="protein sequence ID" value="KAG6458940.1"/>
    <property type="molecule type" value="Genomic_DNA"/>
</dbReference>
<comment type="caution">
    <text evidence="8">The sequence shown here is derived from an EMBL/GenBank/DDBJ whole genome shotgun (WGS) entry which is preliminary data.</text>
</comment>
<dbReference type="PROSITE" id="PS50157">
    <property type="entry name" value="ZINC_FINGER_C2H2_2"/>
    <property type="match status" value="4"/>
</dbReference>
<feature type="region of interest" description="Disordered" evidence="6">
    <location>
        <begin position="901"/>
        <end position="966"/>
    </location>
</feature>
<feature type="compositionally biased region" description="Basic and acidic residues" evidence="6">
    <location>
        <begin position="1305"/>
        <end position="1325"/>
    </location>
</feature>
<dbReference type="SMART" id="SM00355">
    <property type="entry name" value="ZnF_C2H2"/>
    <property type="match status" value="23"/>
</dbReference>
<dbReference type="EMBL" id="JH668602">
    <property type="protein sequence ID" value="KAG6458941.1"/>
    <property type="molecule type" value="Genomic_DNA"/>
</dbReference>
<feature type="region of interest" description="Disordered" evidence="6">
    <location>
        <begin position="2219"/>
        <end position="2248"/>
    </location>
</feature>
<dbReference type="EMBL" id="JH668602">
    <property type="protein sequence ID" value="KAG6458946.1"/>
    <property type="molecule type" value="Genomic_DNA"/>
</dbReference>
<dbReference type="GO" id="GO:0008270">
    <property type="term" value="F:zinc ion binding"/>
    <property type="evidence" value="ECO:0007669"/>
    <property type="project" value="UniProtKB-KW"/>
</dbReference>
<feature type="compositionally biased region" description="Basic and acidic residues" evidence="6">
    <location>
        <begin position="166"/>
        <end position="176"/>
    </location>
</feature>
<proteinExistence type="predicted"/>
<reference evidence="8" key="1">
    <citation type="journal article" date="2016" name="Insect Biochem. Mol. Biol.">
        <title>Multifaceted biological insights from a draft genome sequence of the tobacco hornworm moth, Manduca sexta.</title>
        <authorList>
            <person name="Kanost M.R."/>
            <person name="Arrese E.L."/>
            <person name="Cao X."/>
            <person name="Chen Y.R."/>
            <person name="Chellapilla S."/>
            <person name="Goldsmith M.R."/>
            <person name="Grosse-Wilde E."/>
            <person name="Heckel D.G."/>
            <person name="Herndon N."/>
            <person name="Jiang H."/>
            <person name="Papanicolaou A."/>
            <person name="Qu J."/>
            <person name="Soulages J.L."/>
            <person name="Vogel H."/>
            <person name="Walters J."/>
            <person name="Waterhouse R.M."/>
            <person name="Ahn S.J."/>
            <person name="Almeida F.C."/>
            <person name="An C."/>
            <person name="Aqrawi P."/>
            <person name="Bretschneider A."/>
            <person name="Bryant W.B."/>
            <person name="Bucks S."/>
            <person name="Chao H."/>
            <person name="Chevignon G."/>
            <person name="Christen J.M."/>
            <person name="Clarke D.F."/>
            <person name="Dittmer N.T."/>
            <person name="Ferguson L.C.F."/>
            <person name="Garavelou S."/>
            <person name="Gordon K.H.J."/>
            <person name="Gunaratna R.T."/>
            <person name="Han Y."/>
            <person name="Hauser F."/>
            <person name="He Y."/>
            <person name="Heidel-Fischer H."/>
            <person name="Hirsh A."/>
            <person name="Hu Y."/>
            <person name="Jiang H."/>
            <person name="Kalra D."/>
            <person name="Klinner C."/>
            <person name="Konig C."/>
            <person name="Kovar C."/>
            <person name="Kroll A.R."/>
            <person name="Kuwar S.S."/>
            <person name="Lee S.L."/>
            <person name="Lehman R."/>
            <person name="Li K."/>
            <person name="Li Z."/>
            <person name="Liang H."/>
            <person name="Lovelace S."/>
            <person name="Lu Z."/>
            <person name="Mansfield J.H."/>
            <person name="McCulloch K.J."/>
            <person name="Mathew T."/>
            <person name="Morton B."/>
            <person name="Muzny D.M."/>
            <person name="Neunemann D."/>
            <person name="Ongeri F."/>
            <person name="Pauchet Y."/>
            <person name="Pu L.L."/>
            <person name="Pyrousis I."/>
            <person name="Rao X.J."/>
            <person name="Redding A."/>
            <person name="Roesel C."/>
            <person name="Sanchez-Gracia A."/>
            <person name="Schaack S."/>
            <person name="Shukla A."/>
            <person name="Tetreau G."/>
            <person name="Wang Y."/>
            <person name="Xiong G.H."/>
            <person name="Traut W."/>
            <person name="Walsh T.K."/>
            <person name="Worley K.C."/>
            <person name="Wu D."/>
            <person name="Wu W."/>
            <person name="Wu Y.Q."/>
            <person name="Zhang X."/>
            <person name="Zou Z."/>
            <person name="Zucker H."/>
            <person name="Briscoe A.D."/>
            <person name="Burmester T."/>
            <person name="Clem R.J."/>
            <person name="Feyereisen R."/>
            <person name="Grimmelikhuijzen C.J.P."/>
            <person name="Hamodrakas S.J."/>
            <person name="Hansson B.S."/>
            <person name="Huguet E."/>
            <person name="Jermiin L.S."/>
            <person name="Lan Q."/>
            <person name="Lehman H.K."/>
            <person name="Lorenzen M."/>
            <person name="Merzendorfer H."/>
            <person name="Michalopoulos I."/>
            <person name="Morton D.B."/>
            <person name="Muthukrishnan S."/>
            <person name="Oakeshott J.G."/>
            <person name="Palmer W."/>
            <person name="Park Y."/>
            <person name="Passarelli A.L."/>
            <person name="Rozas J."/>
            <person name="Schwartz L.M."/>
            <person name="Smith W."/>
            <person name="Southgate A."/>
            <person name="Vilcinskas A."/>
            <person name="Vogt R."/>
            <person name="Wang P."/>
            <person name="Werren J."/>
            <person name="Yu X.Q."/>
            <person name="Zhou J.J."/>
            <person name="Brown S.J."/>
            <person name="Scherer S.E."/>
            <person name="Richards S."/>
            <person name="Blissard G.W."/>
        </authorList>
    </citation>
    <scope>NUCLEOTIDE SEQUENCE</scope>
</reference>
<feature type="region of interest" description="Disordered" evidence="6">
    <location>
        <begin position="818"/>
        <end position="864"/>
    </location>
</feature>
<dbReference type="SUPFAM" id="SSF57667">
    <property type="entry name" value="beta-beta-alpha zinc fingers"/>
    <property type="match status" value="1"/>
</dbReference>
<feature type="region of interest" description="Disordered" evidence="6">
    <location>
        <begin position="2554"/>
        <end position="2603"/>
    </location>
</feature>
<evidence type="ECO:0000256" key="4">
    <source>
        <dbReference type="ARBA" id="ARBA00022833"/>
    </source>
</evidence>
<evidence type="ECO:0000256" key="2">
    <source>
        <dbReference type="ARBA" id="ARBA00022737"/>
    </source>
</evidence>
<feature type="region of interest" description="Disordered" evidence="6">
    <location>
        <begin position="3416"/>
        <end position="3437"/>
    </location>
</feature>
<feature type="region of interest" description="Disordered" evidence="6">
    <location>
        <begin position="1482"/>
        <end position="1542"/>
    </location>
</feature>